<protein>
    <recommendedName>
        <fullName evidence="3">SEC-C motif-containing protein</fullName>
    </recommendedName>
</protein>
<dbReference type="InterPro" id="IPR004027">
    <property type="entry name" value="SEC_C_motif"/>
</dbReference>
<evidence type="ECO:0000313" key="2">
    <source>
        <dbReference type="Proteomes" id="UP000282926"/>
    </source>
</evidence>
<dbReference type="Pfam" id="PF02810">
    <property type="entry name" value="SEC-C"/>
    <property type="match status" value="1"/>
</dbReference>
<evidence type="ECO:0000313" key="1">
    <source>
        <dbReference type="EMBL" id="RVU42834.1"/>
    </source>
</evidence>
<organism evidence="1 2">
    <name type="scientific">Lujinxingia sediminis</name>
    <dbReference type="NCBI Taxonomy" id="2480984"/>
    <lineage>
        <taxon>Bacteria</taxon>
        <taxon>Deltaproteobacteria</taxon>
        <taxon>Bradymonadales</taxon>
        <taxon>Lujinxingiaceae</taxon>
        <taxon>Lujinxingia</taxon>
    </lineage>
</organism>
<sequence length="212" mass="23676">MKAMRWEDTGKKGYYTMVMALIALRHPEYHHALVALLRSWESAACNAGEKISSNQGVELILSRLLLPVLEAPEEAREEHLRRARCQYEQAWKDDEFKGLGFAPDDLSDGQVISIYHLMLFDRQGGQTTIYHLAHALPFLAQASAADLYPPAMLLGNEPSWAPFIGLAWLEHLGARLSTRTPVKATQTPGRNDPCPCASGRKYKQCCARVALT</sequence>
<name>A0ABY0CRT4_9DELT</name>
<dbReference type="EMBL" id="SADD01000009">
    <property type="protein sequence ID" value="RVU42834.1"/>
    <property type="molecule type" value="Genomic_DNA"/>
</dbReference>
<gene>
    <name evidence="1" type="ORF">EA187_14660</name>
</gene>
<evidence type="ECO:0008006" key="3">
    <source>
        <dbReference type="Google" id="ProtNLM"/>
    </source>
</evidence>
<reference evidence="1 2" key="1">
    <citation type="submission" date="2019-01" db="EMBL/GenBank/DDBJ databases">
        <title>Lujinxingia litoralis gen. nov., sp. nov. and Lujinxingia sediminis gen. nov., sp. nov., new members in the order Bradymonadales, isolated from coastal sediment.</title>
        <authorList>
            <person name="Li C.-M."/>
        </authorList>
    </citation>
    <scope>NUCLEOTIDE SEQUENCE [LARGE SCALE GENOMIC DNA]</scope>
    <source>
        <strain evidence="1 2">SEH01</strain>
    </source>
</reference>
<comment type="caution">
    <text evidence="1">The sequence shown here is derived from an EMBL/GenBank/DDBJ whole genome shotgun (WGS) entry which is preliminary data.</text>
</comment>
<dbReference type="SUPFAM" id="SSF103642">
    <property type="entry name" value="Sec-C motif"/>
    <property type="match status" value="1"/>
</dbReference>
<keyword evidence="2" id="KW-1185">Reference proteome</keyword>
<proteinExistence type="predicted"/>
<dbReference type="Proteomes" id="UP000282926">
    <property type="component" value="Unassembled WGS sequence"/>
</dbReference>
<accession>A0ABY0CRT4</accession>
<dbReference type="Gene3D" id="3.10.450.50">
    <property type="match status" value="1"/>
</dbReference>